<feature type="signal peptide" evidence="2">
    <location>
        <begin position="1"/>
        <end position="29"/>
    </location>
</feature>
<dbReference type="AlphaFoldDB" id="A0A5N8W000"/>
<dbReference type="PANTHER" id="PTHR36507">
    <property type="entry name" value="BLL1555 PROTEIN"/>
    <property type="match status" value="1"/>
</dbReference>
<sequence>MSPPRPRRRTVPLALGATGVLLLATACSGGDDEPASTSPSVTMENFAFSPANPEAQPGEKITVVNKDSAAHTVTAAKGEAFDTGNIAGGDSGSFTAPSQAGRYSFVCTLHPNMTGTLIVR</sequence>
<dbReference type="Gene3D" id="2.60.40.420">
    <property type="entry name" value="Cupredoxins - blue copper proteins"/>
    <property type="match status" value="1"/>
</dbReference>
<accession>A0A5N8W000</accession>
<dbReference type="InterPro" id="IPR052721">
    <property type="entry name" value="ET_Amicyanin"/>
</dbReference>
<evidence type="ECO:0000313" key="4">
    <source>
        <dbReference type="EMBL" id="MPY40823.1"/>
    </source>
</evidence>
<name>A0A5N8W000_9ACTN</name>
<protein>
    <submittedName>
        <fullName evidence="4">Metal-binding protein</fullName>
    </submittedName>
</protein>
<gene>
    <name evidence="4" type="ORF">FNH04_13190</name>
</gene>
<evidence type="ECO:0000256" key="2">
    <source>
        <dbReference type="SAM" id="SignalP"/>
    </source>
</evidence>
<proteinExistence type="predicted"/>
<keyword evidence="2" id="KW-0732">Signal</keyword>
<dbReference type="InterPro" id="IPR028096">
    <property type="entry name" value="EfeO_Cupredoxin"/>
</dbReference>
<dbReference type="Proteomes" id="UP000326979">
    <property type="component" value="Unassembled WGS sequence"/>
</dbReference>
<dbReference type="RefSeq" id="WP_152783694.1">
    <property type="nucleotide sequence ID" value="NZ_BAABEQ010000016.1"/>
</dbReference>
<dbReference type="EMBL" id="VJZE01000070">
    <property type="protein sequence ID" value="MPY40823.1"/>
    <property type="molecule type" value="Genomic_DNA"/>
</dbReference>
<dbReference type="OrthoDB" id="574459at2"/>
<organism evidence="4 5">
    <name type="scientific">Streptomyces phyllanthi</name>
    <dbReference type="NCBI Taxonomy" id="1803180"/>
    <lineage>
        <taxon>Bacteria</taxon>
        <taxon>Bacillati</taxon>
        <taxon>Actinomycetota</taxon>
        <taxon>Actinomycetes</taxon>
        <taxon>Kitasatosporales</taxon>
        <taxon>Streptomycetaceae</taxon>
        <taxon>Streptomyces</taxon>
    </lineage>
</organism>
<evidence type="ECO:0000313" key="5">
    <source>
        <dbReference type="Proteomes" id="UP000326979"/>
    </source>
</evidence>
<comment type="caution">
    <text evidence="4">The sequence shown here is derived from an EMBL/GenBank/DDBJ whole genome shotgun (WGS) entry which is preliminary data.</text>
</comment>
<dbReference type="PROSITE" id="PS51257">
    <property type="entry name" value="PROKAR_LIPOPROTEIN"/>
    <property type="match status" value="1"/>
</dbReference>
<feature type="region of interest" description="Disordered" evidence="1">
    <location>
        <begin position="28"/>
        <end position="54"/>
    </location>
</feature>
<evidence type="ECO:0000259" key="3">
    <source>
        <dbReference type="Pfam" id="PF13473"/>
    </source>
</evidence>
<keyword evidence="5" id="KW-1185">Reference proteome</keyword>
<dbReference type="SUPFAM" id="SSF49503">
    <property type="entry name" value="Cupredoxins"/>
    <property type="match status" value="1"/>
</dbReference>
<feature type="chain" id="PRO_5039147686" evidence="2">
    <location>
        <begin position="30"/>
        <end position="120"/>
    </location>
</feature>
<evidence type="ECO:0000256" key="1">
    <source>
        <dbReference type="SAM" id="MobiDB-lite"/>
    </source>
</evidence>
<feature type="domain" description="EfeO-type cupredoxin-like" evidence="3">
    <location>
        <begin position="21"/>
        <end position="119"/>
    </location>
</feature>
<reference evidence="4 5" key="1">
    <citation type="submission" date="2019-07" db="EMBL/GenBank/DDBJ databases">
        <title>New species of Amycolatopsis and Streptomyces.</title>
        <authorList>
            <person name="Duangmal K."/>
            <person name="Teo W.F.A."/>
            <person name="Lipun K."/>
        </authorList>
    </citation>
    <scope>NUCLEOTIDE SEQUENCE [LARGE SCALE GENOMIC DNA]</scope>
    <source>
        <strain evidence="4 5">TISTR 2346</strain>
    </source>
</reference>
<dbReference type="InterPro" id="IPR008972">
    <property type="entry name" value="Cupredoxin"/>
</dbReference>
<dbReference type="PANTHER" id="PTHR36507:SF1">
    <property type="entry name" value="BLL1555 PROTEIN"/>
    <property type="match status" value="1"/>
</dbReference>
<dbReference type="Pfam" id="PF13473">
    <property type="entry name" value="Cupredoxin_1"/>
    <property type="match status" value="1"/>
</dbReference>